<comment type="caution">
    <text evidence="2">The sequence shown here is derived from an EMBL/GenBank/DDBJ whole genome shotgun (WGS) entry which is preliminary data.</text>
</comment>
<dbReference type="PANTHER" id="PTHR30337">
    <property type="entry name" value="COMPONENT OF ATP-DEPENDENT DSDNA EXONUCLEASE"/>
    <property type="match status" value="1"/>
</dbReference>
<name>A0A926EXW6_9FIRM</name>
<dbReference type="Proteomes" id="UP000601522">
    <property type="component" value="Unassembled WGS sequence"/>
</dbReference>
<sequence length="327" mass="37503">MKLLFFTDTHIRGTSPKNRKDDFVDTLEKKLYEILDIISREDIDYVLHGGDLFDRPDVSVSVVSRFAKILKQFKIPIYMISGNHDIYGHNPKTINRTMIGLLSELGILNIINQGDKVILSKNHIKAQVTGQPYVYDIDSLNYKKYYTVNNVDENVDYSIHLVHGMLLDKPFIKGIPYTLVDSIKDTLADITLSGHYHSGFSDIQIDNKYFINPGSMVRISNSLQEMNRKPKVLIISLTDKIDISYINLKTAKNGESVLDREEIEKNIYKRERMYEFKQTIDTALNFDKIDINDVLIEVSNSEGVPEEVKVEALKRIAHAQLKDMVGE</sequence>
<dbReference type="AlphaFoldDB" id="A0A926EXW6"/>
<evidence type="ECO:0000313" key="2">
    <source>
        <dbReference type="EMBL" id="MBC8590525.1"/>
    </source>
</evidence>
<reference evidence="2 3" key="1">
    <citation type="submission" date="2020-08" db="EMBL/GenBank/DDBJ databases">
        <title>Genome public.</title>
        <authorList>
            <person name="Liu C."/>
            <person name="Sun Q."/>
        </authorList>
    </citation>
    <scope>NUCLEOTIDE SEQUENCE [LARGE SCALE GENOMIC DNA]</scope>
    <source>
        <strain evidence="2 3">NSJ-26</strain>
    </source>
</reference>
<dbReference type="EMBL" id="JACRTK010000002">
    <property type="protein sequence ID" value="MBC8590525.1"/>
    <property type="molecule type" value="Genomic_DNA"/>
</dbReference>
<dbReference type="Gene3D" id="3.60.21.10">
    <property type="match status" value="1"/>
</dbReference>
<proteinExistence type="predicted"/>
<dbReference type="SUPFAM" id="SSF56300">
    <property type="entry name" value="Metallo-dependent phosphatases"/>
    <property type="match status" value="1"/>
</dbReference>
<evidence type="ECO:0000313" key="3">
    <source>
        <dbReference type="Proteomes" id="UP000601522"/>
    </source>
</evidence>
<feature type="domain" description="Calcineurin-like phosphoesterase" evidence="1">
    <location>
        <begin position="1"/>
        <end position="198"/>
    </location>
</feature>
<protein>
    <submittedName>
        <fullName evidence="2">Metallophosphoesterase family protein</fullName>
    </submittedName>
</protein>
<dbReference type="InterPro" id="IPR050535">
    <property type="entry name" value="DNA_Repair-Maintenance_Comp"/>
</dbReference>
<dbReference type="Pfam" id="PF00149">
    <property type="entry name" value="Metallophos"/>
    <property type="match status" value="1"/>
</dbReference>
<gene>
    <name evidence="2" type="ORF">H8689_05200</name>
</gene>
<keyword evidence="3" id="KW-1185">Reference proteome</keyword>
<dbReference type="PANTHER" id="PTHR30337:SF0">
    <property type="entry name" value="NUCLEASE SBCCD SUBUNIT D"/>
    <property type="match status" value="1"/>
</dbReference>
<evidence type="ECO:0000259" key="1">
    <source>
        <dbReference type="Pfam" id="PF00149"/>
    </source>
</evidence>
<dbReference type="RefSeq" id="WP_249323365.1">
    <property type="nucleotide sequence ID" value="NZ_JACRTK010000002.1"/>
</dbReference>
<dbReference type="GO" id="GO:0016787">
    <property type="term" value="F:hydrolase activity"/>
    <property type="evidence" value="ECO:0007669"/>
    <property type="project" value="InterPro"/>
</dbReference>
<organism evidence="2 3">
    <name type="scientific">Wansuia hejianensis</name>
    <dbReference type="NCBI Taxonomy" id="2763667"/>
    <lineage>
        <taxon>Bacteria</taxon>
        <taxon>Bacillati</taxon>
        <taxon>Bacillota</taxon>
        <taxon>Clostridia</taxon>
        <taxon>Lachnospirales</taxon>
        <taxon>Lachnospiraceae</taxon>
        <taxon>Wansuia</taxon>
    </lineage>
</organism>
<dbReference type="InterPro" id="IPR004843">
    <property type="entry name" value="Calcineurin-like_PHP"/>
</dbReference>
<accession>A0A926EXW6</accession>
<dbReference type="InterPro" id="IPR029052">
    <property type="entry name" value="Metallo-depent_PP-like"/>
</dbReference>